<feature type="transmembrane region" description="Helical" evidence="6">
    <location>
        <begin position="59"/>
        <end position="77"/>
    </location>
</feature>
<feature type="transmembrane region" description="Helical" evidence="6">
    <location>
        <begin position="157"/>
        <end position="181"/>
    </location>
</feature>
<dbReference type="InterPro" id="IPR036259">
    <property type="entry name" value="MFS_trans_sf"/>
</dbReference>
<keyword evidence="5 6" id="KW-0472">Membrane</keyword>
<feature type="domain" description="Major facilitator superfamily (MFS) profile" evidence="7">
    <location>
        <begin position="67"/>
        <end position="484"/>
    </location>
</feature>
<evidence type="ECO:0000256" key="3">
    <source>
        <dbReference type="ARBA" id="ARBA00022692"/>
    </source>
</evidence>
<feature type="transmembrane region" description="Helical" evidence="6">
    <location>
        <begin position="363"/>
        <end position="384"/>
    </location>
</feature>
<feature type="transmembrane region" description="Helical" evidence="6">
    <location>
        <begin position="421"/>
        <end position="440"/>
    </location>
</feature>
<dbReference type="PANTHER" id="PTHR43791:SF43">
    <property type="entry name" value="MAJOR FACILITATOR SUPERFAMILY (MFS) PROFILE DOMAIN-CONTAINING PROTEIN"/>
    <property type="match status" value="1"/>
</dbReference>
<keyword evidence="4 6" id="KW-1133">Transmembrane helix</keyword>
<dbReference type="InterPro" id="IPR020846">
    <property type="entry name" value="MFS_dom"/>
</dbReference>
<reference evidence="8 9" key="1">
    <citation type="submission" date="2024-03" db="EMBL/GenBank/DDBJ databases">
        <title>Genome-scale model development and genomic sequencing of the oleaginous clade Lipomyces.</title>
        <authorList>
            <consortium name="Lawrence Berkeley National Laboratory"/>
            <person name="Czajka J.J."/>
            <person name="Han Y."/>
            <person name="Kim J."/>
            <person name="Mondo S.J."/>
            <person name="Hofstad B.A."/>
            <person name="Robles A."/>
            <person name="Haridas S."/>
            <person name="Riley R."/>
            <person name="LaButti K."/>
            <person name="Pangilinan J."/>
            <person name="Andreopoulos W."/>
            <person name="Lipzen A."/>
            <person name="Yan J."/>
            <person name="Wang M."/>
            <person name="Ng V."/>
            <person name="Grigoriev I.V."/>
            <person name="Spatafora J.W."/>
            <person name="Magnuson J.K."/>
            <person name="Baker S.E."/>
            <person name="Pomraning K.R."/>
        </authorList>
    </citation>
    <scope>NUCLEOTIDE SEQUENCE [LARGE SCALE GENOMIC DNA]</scope>
    <source>
        <strain evidence="8 9">Phaff 52-87</strain>
    </source>
</reference>
<feature type="transmembrane region" description="Helical" evidence="6">
    <location>
        <begin position="133"/>
        <end position="151"/>
    </location>
</feature>
<dbReference type="InterPro" id="IPR011701">
    <property type="entry name" value="MFS"/>
</dbReference>
<dbReference type="PANTHER" id="PTHR43791">
    <property type="entry name" value="PERMEASE-RELATED"/>
    <property type="match status" value="1"/>
</dbReference>
<protein>
    <submittedName>
        <fullName evidence="8">Pantothenate transporter</fullName>
    </submittedName>
</protein>
<dbReference type="GeneID" id="90041027"/>
<feature type="transmembrane region" description="Helical" evidence="6">
    <location>
        <begin position="390"/>
        <end position="409"/>
    </location>
</feature>
<dbReference type="Gene3D" id="1.20.1250.20">
    <property type="entry name" value="MFS general substrate transporter like domains"/>
    <property type="match status" value="2"/>
</dbReference>
<comment type="caution">
    <text evidence="8">The sequence shown here is derived from an EMBL/GenBank/DDBJ whole genome shotgun (WGS) entry which is preliminary data.</text>
</comment>
<name>A0ABR1EZK5_9ASCO</name>
<feature type="transmembrane region" description="Helical" evidence="6">
    <location>
        <begin position="193"/>
        <end position="215"/>
    </location>
</feature>
<sequence length="536" mass="59643">MAVDEISEQSVADSTSVVEKTHKKVTLPYYNEDYKPSRALYHLSKMWDTFGKEPSERALVAKLDVFLFLYGILAYIVKSLDTSNISNAYVSGMKEDLNVVGNEYNYMSTSFTIGYMAGAIPAQLIMNRVRPSIFIPCCTLTWTAFVMAMAGAKSPTLIYICRAIIGVAEGGLFPSISWLIGSWYMPDELAKRMVTFELASQMAAMFSGYIQAGLYSSMNGVGGLAGWRWLFIFDGVISIPIGLFGIFALPDFPHNTRAMYLTKRDREIALMRVENAGRKPPKKLGVKGWIGIFSSWKIYAFIMAFSTPAINGATGYFNLWLKSLDKYSVQMINIIPTGGNAISIVYGFVFSWVSDWTRIRWPLILLSVIPPLVGCIMLSVWDIAFGAKMAAFFLLFASSASQPLTLVWATELFQDSTEMRGALTAAADTFTNAILAWLPVVAYPAAHAPEYKGYASYKMSAGMIGAQIVGVLNLAFWARWEQRRKGVKFNEFGLPIVERDEEEEYNVEVEVLEGSGSDEVGDLEKGKEHIVHTREI</sequence>
<feature type="transmembrane region" description="Helical" evidence="6">
    <location>
        <begin position="106"/>
        <end position="126"/>
    </location>
</feature>
<accession>A0ABR1EZK5</accession>
<keyword evidence="3 6" id="KW-0812">Transmembrane</keyword>
<dbReference type="RefSeq" id="XP_064766043.1">
    <property type="nucleotide sequence ID" value="XM_064915515.1"/>
</dbReference>
<dbReference type="Proteomes" id="UP001498771">
    <property type="component" value="Unassembled WGS sequence"/>
</dbReference>
<dbReference type="PROSITE" id="PS50850">
    <property type="entry name" value="MFS"/>
    <property type="match status" value="1"/>
</dbReference>
<feature type="transmembrane region" description="Helical" evidence="6">
    <location>
        <begin position="330"/>
        <end position="351"/>
    </location>
</feature>
<proteinExistence type="predicted"/>
<evidence type="ECO:0000313" key="8">
    <source>
        <dbReference type="EMBL" id="KAK7203010.1"/>
    </source>
</evidence>
<organism evidence="8 9">
    <name type="scientific">Myxozyma melibiosi</name>
    <dbReference type="NCBI Taxonomy" id="54550"/>
    <lineage>
        <taxon>Eukaryota</taxon>
        <taxon>Fungi</taxon>
        <taxon>Dikarya</taxon>
        <taxon>Ascomycota</taxon>
        <taxon>Saccharomycotina</taxon>
        <taxon>Lipomycetes</taxon>
        <taxon>Lipomycetales</taxon>
        <taxon>Lipomycetaceae</taxon>
        <taxon>Myxozyma</taxon>
    </lineage>
</organism>
<keyword evidence="9" id="KW-1185">Reference proteome</keyword>
<evidence type="ECO:0000313" key="9">
    <source>
        <dbReference type="Proteomes" id="UP001498771"/>
    </source>
</evidence>
<dbReference type="SUPFAM" id="SSF103473">
    <property type="entry name" value="MFS general substrate transporter"/>
    <property type="match status" value="1"/>
</dbReference>
<evidence type="ECO:0000256" key="4">
    <source>
        <dbReference type="ARBA" id="ARBA00022989"/>
    </source>
</evidence>
<evidence type="ECO:0000256" key="5">
    <source>
        <dbReference type="ARBA" id="ARBA00023136"/>
    </source>
</evidence>
<evidence type="ECO:0000256" key="2">
    <source>
        <dbReference type="ARBA" id="ARBA00022448"/>
    </source>
</evidence>
<gene>
    <name evidence="8" type="ORF">BZA70DRAFT_89658</name>
</gene>
<evidence type="ECO:0000256" key="1">
    <source>
        <dbReference type="ARBA" id="ARBA00004141"/>
    </source>
</evidence>
<feature type="transmembrane region" description="Helical" evidence="6">
    <location>
        <begin position="460"/>
        <end position="478"/>
    </location>
</feature>
<feature type="transmembrane region" description="Helical" evidence="6">
    <location>
        <begin position="227"/>
        <end position="249"/>
    </location>
</feature>
<dbReference type="EMBL" id="JBBJBU010000014">
    <property type="protein sequence ID" value="KAK7203010.1"/>
    <property type="molecule type" value="Genomic_DNA"/>
</dbReference>
<comment type="subcellular location">
    <subcellularLocation>
        <location evidence="1">Membrane</location>
        <topology evidence="1">Multi-pass membrane protein</topology>
    </subcellularLocation>
</comment>
<feature type="transmembrane region" description="Helical" evidence="6">
    <location>
        <begin position="288"/>
        <end position="310"/>
    </location>
</feature>
<keyword evidence="2" id="KW-0813">Transport</keyword>
<evidence type="ECO:0000256" key="6">
    <source>
        <dbReference type="SAM" id="Phobius"/>
    </source>
</evidence>
<dbReference type="Pfam" id="PF07690">
    <property type="entry name" value="MFS_1"/>
    <property type="match status" value="1"/>
</dbReference>
<evidence type="ECO:0000259" key="7">
    <source>
        <dbReference type="PROSITE" id="PS50850"/>
    </source>
</evidence>